<feature type="region of interest" description="Disordered" evidence="1">
    <location>
        <begin position="191"/>
        <end position="228"/>
    </location>
</feature>
<evidence type="ECO:0000313" key="3">
    <source>
        <dbReference type="EMBL" id="MBO8195078.1"/>
    </source>
</evidence>
<feature type="chain" id="PRO_5045245452" description="Necrosis inducing protein (NPP1)" evidence="2">
    <location>
        <begin position="35"/>
        <end position="267"/>
    </location>
</feature>
<evidence type="ECO:0000313" key="4">
    <source>
        <dbReference type="Proteomes" id="UP001519064"/>
    </source>
</evidence>
<accession>A0ABS3XI47</accession>
<sequence length="267" mass="29813">MFFRHNPTARRATVAATAALGVTTGLLLAGVGQADEPLKEGPAHMADFAWASQPQWNFHRGENCWPQSPFDADGNPTRPDDCVEAKDDGKDGMAFPTYYTAKKCNPDEVRVSYTIYQAKEKDGEDDAHDFEHIIVVWNKNGENWTRSQLLMSDDGKHTSKSWGEAESWNASGDDAGLGREFPRIWIQESTHGMHNDEDDDNRDHDYPVPASKNYDGEDKDNKKEGTGLIRIEEGDDLYNKFKDNADGFADETMNPAVVADDLCEYSG</sequence>
<reference evidence="3 4" key="1">
    <citation type="submission" date="2020-11" db="EMBL/GenBank/DDBJ databases">
        <title>Streptomyces spirodelae sp. nov., isolated from duckweed.</title>
        <authorList>
            <person name="Saimee Y."/>
            <person name="Duangmal K."/>
        </authorList>
    </citation>
    <scope>NUCLEOTIDE SEQUENCE [LARGE SCALE GENOMIC DNA]</scope>
    <source>
        <strain evidence="3 4">S16-07</strain>
    </source>
</reference>
<dbReference type="EMBL" id="JADKMA010000165">
    <property type="protein sequence ID" value="MBO8195078.1"/>
    <property type="molecule type" value="Genomic_DNA"/>
</dbReference>
<feature type="compositionally biased region" description="Basic and acidic residues" evidence="1">
    <location>
        <begin position="191"/>
        <end position="206"/>
    </location>
</feature>
<keyword evidence="2" id="KW-0732">Signal</keyword>
<organism evidence="3 4">
    <name type="scientific">Streptomyces oryzae</name>
    <dbReference type="NCBI Taxonomy" id="1434886"/>
    <lineage>
        <taxon>Bacteria</taxon>
        <taxon>Bacillati</taxon>
        <taxon>Actinomycetota</taxon>
        <taxon>Actinomycetes</taxon>
        <taxon>Kitasatosporales</taxon>
        <taxon>Streptomycetaceae</taxon>
        <taxon>Streptomyces</taxon>
    </lineage>
</organism>
<dbReference type="RefSeq" id="WP_209242322.1">
    <property type="nucleotide sequence ID" value="NZ_JADKMA010000165.1"/>
</dbReference>
<dbReference type="Proteomes" id="UP001519064">
    <property type="component" value="Unassembled WGS sequence"/>
</dbReference>
<protein>
    <recommendedName>
        <fullName evidence="5">Necrosis inducing protein (NPP1)</fullName>
    </recommendedName>
</protein>
<evidence type="ECO:0000256" key="1">
    <source>
        <dbReference type="SAM" id="MobiDB-lite"/>
    </source>
</evidence>
<feature type="signal peptide" evidence="2">
    <location>
        <begin position="1"/>
        <end position="34"/>
    </location>
</feature>
<gene>
    <name evidence="3" type="ORF">ITI46_25985</name>
</gene>
<evidence type="ECO:0000256" key="2">
    <source>
        <dbReference type="SAM" id="SignalP"/>
    </source>
</evidence>
<keyword evidence="4" id="KW-1185">Reference proteome</keyword>
<evidence type="ECO:0008006" key="5">
    <source>
        <dbReference type="Google" id="ProtNLM"/>
    </source>
</evidence>
<proteinExistence type="predicted"/>
<comment type="caution">
    <text evidence="3">The sequence shown here is derived from an EMBL/GenBank/DDBJ whole genome shotgun (WGS) entry which is preliminary data.</text>
</comment>
<name>A0ABS3XI47_9ACTN</name>
<feature type="compositionally biased region" description="Basic and acidic residues" evidence="1">
    <location>
        <begin position="214"/>
        <end position="225"/>
    </location>
</feature>